<dbReference type="STRING" id="1285242.A6A04_10595"/>
<dbReference type="PANTHER" id="PTHR11228:SF7">
    <property type="entry name" value="PQQA PEPTIDE CYCLASE"/>
    <property type="match status" value="1"/>
</dbReference>
<dbReference type="InterPro" id="IPR007197">
    <property type="entry name" value="rSAM"/>
</dbReference>
<dbReference type="Gene3D" id="3.20.20.70">
    <property type="entry name" value="Aldolase class I"/>
    <property type="match status" value="1"/>
</dbReference>
<keyword evidence="5" id="KW-0408">Iron</keyword>
<dbReference type="InterPro" id="IPR058240">
    <property type="entry name" value="rSAM_sf"/>
</dbReference>
<organism evidence="8 9">
    <name type="scientific">Paramagnetospirillum marisnigri</name>
    <dbReference type="NCBI Taxonomy" id="1285242"/>
    <lineage>
        <taxon>Bacteria</taxon>
        <taxon>Pseudomonadati</taxon>
        <taxon>Pseudomonadota</taxon>
        <taxon>Alphaproteobacteria</taxon>
        <taxon>Rhodospirillales</taxon>
        <taxon>Magnetospirillaceae</taxon>
        <taxon>Paramagnetospirillum</taxon>
    </lineage>
</organism>
<evidence type="ECO:0000256" key="5">
    <source>
        <dbReference type="ARBA" id="ARBA00023004"/>
    </source>
</evidence>
<evidence type="ECO:0000256" key="6">
    <source>
        <dbReference type="ARBA" id="ARBA00023014"/>
    </source>
</evidence>
<dbReference type="Proteomes" id="UP000078428">
    <property type="component" value="Unassembled WGS sequence"/>
</dbReference>
<dbReference type="InterPro" id="IPR013785">
    <property type="entry name" value="Aldolase_TIM"/>
</dbReference>
<evidence type="ECO:0000313" key="8">
    <source>
        <dbReference type="EMBL" id="OAN55999.1"/>
    </source>
</evidence>
<sequence>MRQCYIEITTACNLRCPECFRTQEVEQRRWTSRHIGMGQFATILDHLPPAGILVLHGIGEPTLHPQLPSMIATIREMTKFDSVRFTTNALNGDQDYWKRLAAEGLDSVTISVDSLDPVVVQRCRSGTNVDTLYANIGMISRIFPISVTMVASSNNVDDIPSTIEKLSRIGEIRVLILPAQNQRSDRSAPHSAGLSLEQQESLASYVESANRTYPSLDITYTPASFFGLAGGRCTMPFLAPTVTVDGYITPCCGMHETHHYQNSSLVDRSFSDNWSAGPISTWLESYLDGAPEQCDNCMFNPGGAAHQRVIGHSTASDPTPLVRQAVEAVDRGQADEATAMLAEASSMAGGNAPDIYAAAMILNSTGQIDLAASAFIIALGCDKDLVLLRRIAGTGILGEVTKRLRRLVLSRLLASYKIGLITMVAGIWPANALHFPRILRGVKEWCLDTGAPYRTLSLPTVADYPPTLRNWKDELIAEGASAPINEGYVAEIPWVRLFHRCEFIFLNEGIALHDVVADPRDNPHSLEHDPMVTARSGRRVMVEARSNNSLRVAEAIMMMGARTHHYGHWMHEYLPRWHFLSQANIAADVPVLVDAGMPASHLDALKMVMDEPRNIIFVEPDQDVRVQRLWVAPNHAWWPHGFGPDFMMDSGYLVMPTASTLFMRDRLLRHVSPPSPGSPKRIFVLRKPAYGRRLLTNQDEIMDFLKERGFLCLAAEDLPLAEQLALFHGADIVIAVHGSCLANGLVCRPGTPVLTLSQGFVSNSNTWSTMMTDIGCRPYLVCGPVIEARGKADKHADFHVPLDEVRGALDRLGITP</sequence>
<dbReference type="AlphaFoldDB" id="A0A178MY36"/>
<keyword evidence="6" id="KW-0411">Iron-sulfur</keyword>
<proteinExistence type="predicted"/>
<dbReference type="Pfam" id="PF04055">
    <property type="entry name" value="Radical_SAM"/>
    <property type="match status" value="1"/>
</dbReference>
<comment type="cofactor">
    <cofactor evidence="1">
        <name>[4Fe-4S] cluster</name>
        <dbReference type="ChEBI" id="CHEBI:49883"/>
    </cofactor>
</comment>
<dbReference type="InterPro" id="IPR050377">
    <property type="entry name" value="Radical_SAM_PqqE_MftC-like"/>
</dbReference>
<dbReference type="SFLD" id="SFLDG01387">
    <property type="entry name" value="BtrN-like_SPASM_domain_contain"/>
    <property type="match status" value="1"/>
</dbReference>
<dbReference type="CDD" id="cd01335">
    <property type="entry name" value="Radical_SAM"/>
    <property type="match status" value="1"/>
</dbReference>
<evidence type="ECO:0000313" key="9">
    <source>
        <dbReference type="Proteomes" id="UP000078428"/>
    </source>
</evidence>
<dbReference type="GO" id="GO:0051536">
    <property type="term" value="F:iron-sulfur cluster binding"/>
    <property type="evidence" value="ECO:0007669"/>
    <property type="project" value="UniProtKB-KW"/>
</dbReference>
<dbReference type="SUPFAM" id="SSF102114">
    <property type="entry name" value="Radical SAM enzymes"/>
    <property type="match status" value="1"/>
</dbReference>
<evidence type="ECO:0000259" key="7">
    <source>
        <dbReference type="PROSITE" id="PS51918"/>
    </source>
</evidence>
<name>A0A178MY36_9PROT</name>
<dbReference type="Pfam" id="PF04577">
    <property type="entry name" value="Glyco_transf_61"/>
    <property type="match status" value="1"/>
</dbReference>
<dbReference type="SFLD" id="SFLDG01067">
    <property type="entry name" value="SPASM/twitch_domain_containing"/>
    <property type="match status" value="1"/>
</dbReference>
<keyword evidence="3" id="KW-0949">S-adenosyl-L-methionine</keyword>
<gene>
    <name evidence="8" type="ORF">A6A04_10595</name>
</gene>
<keyword evidence="4" id="KW-0479">Metal-binding</keyword>
<feature type="domain" description="Radical SAM core" evidence="7">
    <location>
        <begin position="1"/>
        <end position="223"/>
    </location>
</feature>
<dbReference type="SFLD" id="SFLDS00029">
    <property type="entry name" value="Radical_SAM"/>
    <property type="match status" value="1"/>
</dbReference>
<dbReference type="GO" id="GO:0016757">
    <property type="term" value="F:glycosyltransferase activity"/>
    <property type="evidence" value="ECO:0007669"/>
    <property type="project" value="InterPro"/>
</dbReference>
<comment type="caution">
    <text evidence="8">The sequence shown here is derived from an EMBL/GenBank/DDBJ whole genome shotgun (WGS) entry which is preliminary data.</text>
</comment>
<dbReference type="PANTHER" id="PTHR11228">
    <property type="entry name" value="RADICAL SAM DOMAIN PROTEIN"/>
    <property type="match status" value="1"/>
</dbReference>
<evidence type="ECO:0000256" key="3">
    <source>
        <dbReference type="ARBA" id="ARBA00022691"/>
    </source>
</evidence>
<evidence type="ECO:0000256" key="4">
    <source>
        <dbReference type="ARBA" id="ARBA00022723"/>
    </source>
</evidence>
<keyword evidence="9" id="KW-1185">Reference proteome</keyword>
<accession>A0A178MY36</accession>
<evidence type="ECO:0000256" key="2">
    <source>
        <dbReference type="ARBA" id="ARBA00022485"/>
    </source>
</evidence>
<keyword evidence="2" id="KW-0004">4Fe-4S</keyword>
<dbReference type="CDD" id="cd21109">
    <property type="entry name" value="SPASM"/>
    <property type="match status" value="1"/>
</dbReference>
<dbReference type="GO" id="GO:0046872">
    <property type="term" value="F:metal ion binding"/>
    <property type="evidence" value="ECO:0007669"/>
    <property type="project" value="UniProtKB-KW"/>
</dbReference>
<evidence type="ECO:0000256" key="1">
    <source>
        <dbReference type="ARBA" id="ARBA00001966"/>
    </source>
</evidence>
<dbReference type="PROSITE" id="PS51918">
    <property type="entry name" value="RADICAL_SAM"/>
    <property type="match status" value="1"/>
</dbReference>
<dbReference type="InterPro" id="IPR034391">
    <property type="entry name" value="AdoMet-like_SPASM_containing"/>
</dbReference>
<dbReference type="InterPro" id="IPR049625">
    <property type="entry name" value="Glyco_transf_61_cat"/>
</dbReference>
<dbReference type="EMBL" id="LWQT01000010">
    <property type="protein sequence ID" value="OAN55999.1"/>
    <property type="molecule type" value="Genomic_DNA"/>
</dbReference>
<protein>
    <recommendedName>
        <fullName evidence="7">Radical SAM core domain-containing protein</fullName>
    </recommendedName>
</protein>
<reference evidence="8 9" key="1">
    <citation type="submission" date="2016-04" db="EMBL/GenBank/DDBJ databases">
        <title>Draft genome sequence of freshwater magnetotactic bacteria Magnetospirillum marisnigri SP-1 and Magnetospirillum moscoviense BB-1.</title>
        <authorList>
            <person name="Koziaeva V."/>
            <person name="Dziuba M.V."/>
            <person name="Ivanov T.M."/>
            <person name="Kuznetsov B."/>
            <person name="Grouzdev D.S."/>
        </authorList>
    </citation>
    <scope>NUCLEOTIDE SEQUENCE [LARGE SCALE GENOMIC DNA]</scope>
    <source>
        <strain evidence="8 9">SP-1</strain>
    </source>
</reference>